<dbReference type="InterPro" id="IPR036812">
    <property type="entry name" value="NAD(P)_OxRdtase_dom_sf"/>
</dbReference>
<dbReference type="HOGENOM" id="CLU_1211135_0_0_1"/>
<accession>T1JGS8</accession>
<sequence length="229" mass="25774">MSKSTVELRSGEKMPLFAVGTLLGSPREIGILVDFALTMGLRHFDVVAAPEIETTVGQVLSNWLLSGRIRRQEIFVTAKLPPHAMKSTRVKRFLLKSLLNLGLNYVDSYVISSPIACKEPFDGQPVATKDRANLPEIWAAMEEVEEEGLARALGVAHFSLQQIQKIRDSGKVKPQIVQMEFHPFLQEKSLVDFCKANKIQIVAVVPPIFTDHQTVKYQNYLLLMLLLRY</sequence>
<proteinExistence type="predicted"/>
<dbReference type="AlphaFoldDB" id="T1JGS8"/>
<dbReference type="Gene3D" id="3.20.20.100">
    <property type="entry name" value="NADP-dependent oxidoreductase domain"/>
    <property type="match status" value="1"/>
</dbReference>
<feature type="site" description="Lowers pKa of active site Tyr" evidence="1">
    <location>
        <position position="79"/>
    </location>
</feature>
<reference evidence="4" key="1">
    <citation type="submission" date="2011-05" db="EMBL/GenBank/DDBJ databases">
        <authorList>
            <person name="Richards S.R."/>
            <person name="Qu J."/>
            <person name="Jiang H."/>
            <person name="Jhangiani S.N."/>
            <person name="Agravi P."/>
            <person name="Goodspeed R."/>
            <person name="Gross S."/>
            <person name="Mandapat C."/>
            <person name="Jackson L."/>
            <person name="Mathew T."/>
            <person name="Pu L."/>
            <person name="Thornton R."/>
            <person name="Saada N."/>
            <person name="Wilczek-Boney K.B."/>
            <person name="Lee S."/>
            <person name="Kovar C."/>
            <person name="Wu Y."/>
            <person name="Scherer S.E."/>
            <person name="Worley K.C."/>
            <person name="Muzny D.M."/>
            <person name="Gibbs R."/>
        </authorList>
    </citation>
    <scope>NUCLEOTIDE SEQUENCE</scope>
    <source>
        <strain evidence="4">Brora</strain>
    </source>
</reference>
<dbReference type="InterPro" id="IPR023210">
    <property type="entry name" value="NADP_OxRdtase_dom"/>
</dbReference>
<dbReference type="eggNOG" id="KOG1577">
    <property type="taxonomic scope" value="Eukaryota"/>
</dbReference>
<dbReference type="PRINTS" id="PR00069">
    <property type="entry name" value="ALDKETRDTASE"/>
</dbReference>
<dbReference type="Pfam" id="PF00248">
    <property type="entry name" value="Aldo_ket_red"/>
    <property type="match status" value="1"/>
</dbReference>
<reference evidence="3" key="2">
    <citation type="submission" date="2015-02" db="UniProtKB">
        <authorList>
            <consortium name="EnsemblMetazoa"/>
        </authorList>
    </citation>
    <scope>IDENTIFICATION</scope>
</reference>
<feature type="domain" description="NADP-dependent oxidoreductase" evidence="2">
    <location>
        <begin position="33"/>
        <end position="206"/>
    </location>
</feature>
<name>T1JGS8_STRMM</name>
<evidence type="ECO:0000313" key="3">
    <source>
        <dbReference type="EnsemblMetazoa" id="SMAR013052-PA"/>
    </source>
</evidence>
<dbReference type="InterPro" id="IPR020471">
    <property type="entry name" value="AKR"/>
</dbReference>
<dbReference type="SUPFAM" id="SSF51430">
    <property type="entry name" value="NAD(P)-linked oxidoreductase"/>
    <property type="match status" value="1"/>
</dbReference>
<protein>
    <recommendedName>
        <fullName evidence="2">NADP-dependent oxidoreductase domain-containing protein</fullName>
    </recommendedName>
</protein>
<dbReference type="OMA" id="RNERIFY"/>
<dbReference type="STRING" id="126957.T1JGS8"/>
<organism evidence="3 4">
    <name type="scientific">Strigamia maritima</name>
    <name type="common">European centipede</name>
    <name type="synonym">Geophilus maritimus</name>
    <dbReference type="NCBI Taxonomy" id="126957"/>
    <lineage>
        <taxon>Eukaryota</taxon>
        <taxon>Metazoa</taxon>
        <taxon>Ecdysozoa</taxon>
        <taxon>Arthropoda</taxon>
        <taxon>Myriapoda</taxon>
        <taxon>Chilopoda</taxon>
        <taxon>Pleurostigmophora</taxon>
        <taxon>Geophilomorpha</taxon>
        <taxon>Linotaeniidae</taxon>
        <taxon>Strigamia</taxon>
    </lineage>
</organism>
<dbReference type="PANTHER" id="PTHR11732">
    <property type="entry name" value="ALDO/KETO REDUCTASE"/>
    <property type="match status" value="1"/>
</dbReference>
<evidence type="ECO:0000259" key="2">
    <source>
        <dbReference type="Pfam" id="PF00248"/>
    </source>
</evidence>
<dbReference type="EMBL" id="JH432211">
    <property type="status" value="NOT_ANNOTATED_CDS"/>
    <property type="molecule type" value="Genomic_DNA"/>
</dbReference>
<dbReference type="PIRSF" id="PIRSF000097">
    <property type="entry name" value="AKR"/>
    <property type="match status" value="1"/>
</dbReference>
<keyword evidence="4" id="KW-1185">Reference proteome</keyword>
<evidence type="ECO:0000256" key="1">
    <source>
        <dbReference type="PIRSR" id="PIRSR000097-3"/>
    </source>
</evidence>
<evidence type="ECO:0000313" key="4">
    <source>
        <dbReference type="Proteomes" id="UP000014500"/>
    </source>
</evidence>
<dbReference type="PhylomeDB" id="T1JGS8"/>
<dbReference type="Proteomes" id="UP000014500">
    <property type="component" value="Unassembled WGS sequence"/>
</dbReference>
<dbReference type="GO" id="GO:0016491">
    <property type="term" value="F:oxidoreductase activity"/>
    <property type="evidence" value="ECO:0007669"/>
    <property type="project" value="InterPro"/>
</dbReference>
<dbReference type="EnsemblMetazoa" id="SMAR013052-RA">
    <property type="protein sequence ID" value="SMAR013052-PA"/>
    <property type="gene ID" value="SMAR013052"/>
</dbReference>